<feature type="signal peptide" evidence="1">
    <location>
        <begin position="1"/>
        <end position="19"/>
    </location>
</feature>
<dbReference type="RefSeq" id="WP_100677075.1">
    <property type="nucleotide sequence ID" value="NZ_NIPO01000001.1"/>
</dbReference>
<gene>
    <name evidence="2" type="ORF">CDL10_02500</name>
</gene>
<dbReference type="AlphaFoldDB" id="A0A2M9R3S0"/>
<accession>A0A2M9R3S0</accession>
<proteinExistence type="predicted"/>
<dbReference type="EMBL" id="NIPO01000001">
    <property type="protein sequence ID" value="PJR03507.1"/>
    <property type="molecule type" value="Genomic_DNA"/>
</dbReference>
<dbReference type="OrthoDB" id="791021at2"/>
<comment type="caution">
    <text evidence="2">The sequence shown here is derived from an EMBL/GenBank/DDBJ whole genome shotgun (WGS) entry which is preliminary data.</text>
</comment>
<keyword evidence="3" id="KW-1185">Reference proteome</keyword>
<protein>
    <recommendedName>
        <fullName evidence="4">Outer membrane protein beta-barrel domain-containing protein</fullName>
    </recommendedName>
</protein>
<evidence type="ECO:0000313" key="3">
    <source>
        <dbReference type="Proteomes" id="UP000231960"/>
    </source>
</evidence>
<name>A0A2M9R3S0_9FLAO</name>
<evidence type="ECO:0008006" key="4">
    <source>
        <dbReference type="Google" id="ProtNLM"/>
    </source>
</evidence>
<reference evidence="2 3" key="1">
    <citation type="submission" date="2017-06" db="EMBL/GenBank/DDBJ databases">
        <title>Description of Avrilella dinanensis gen. nov. sp. nov.</title>
        <authorList>
            <person name="Leyer C."/>
            <person name="Sassi M."/>
            <person name="Minet J."/>
            <person name="Kayal S."/>
            <person name="Cattoir V."/>
        </authorList>
    </citation>
    <scope>NUCLEOTIDE SEQUENCE [LARGE SCALE GENOMIC DNA]</scope>
    <source>
        <strain evidence="2 3">UR159</strain>
    </source>
</reference>
<keyword evidence="1" id="KW-0732">Signal</keyword>
<sequence>MKKVLLSILVSLFVTASFAQTKSSDYPRGFRLGLGLSGGFDTNSDYNFGLGGDIRLQYDLSRKTSLTFTSGYSHLFADEKDAGFVPVKAGFKAFVSQNIYLMAEAGGAVGTSNFDTSALLSPSIGFANRYIDVSIRYENYLNNDLDQLGLRVAYGFSLKK</sequence>
<evidence type="ECO:0000256" key="1">
    <source>
        <dbReference type="SAM" id="SignalP"/>
    </source>
</evidence>
<organism evidence="2 3">
    <name type="scientific">Avrilella dinanensis</name>
    <dbReference type="NCBI Taxonomy" id="2008672"/>
    <lineage>
        <taxon>Bacteria</taxon>
        <taxon>Pseudomonadati</taxon>
        <taxon>Bacteroidota</taxon>
        <taxon>Flavobacteriia</taxon>
        <taxon>Flavobacteriales</taxon>
        <taxon>Flavobacteriaceae</taxon>
        <taxon>Avrilella</taxon>
    </lineage>
</organism>
<dbReference type="Proteomes" id="UP000231960">
    <property type="component" value="Unassembled WGS sequence"/>
</dbReference>
<evidence type="ECO:0000313" key="2">
    <source>
        <dbReference type="EMBL" id="PJR03507.1"/>
    </source>
</evidence>
<feature type="chain" id="PRO_5014799679" description="Outer membrane protein beta-barrel domain-containing protein" evidence="1">
    <location>
        <begin position="20"/>
        <end position="160"/>
    </location>
</feature>